<feature type="compositionally biased region" description="Basic and acidic residues" evidence="1">
    <location>
        <begin position="857"/>
        <end position="873"/>
    </location>
</feature>
<dbReference type="VEuPathDB" id="TriTrypDB:LmxM.17.0510"/>
<feature type="region of interest" description="Disordered" evidence="1">
    <location>
        <begin position="353"/>
        <end position="391"/>
    </location>
</feature>
<keyword evidence="4" id="KW-1185">Reference proteome</keyword>
<feature type="compositionally biased region" description="Basic and acidic residues" evidence="1">
    <location>
        <begin position="895"/>
        <end position="905"/>
    </location>
</feature>
<dbReference type="OrthoDB" id="267207at2759"/>
<evidence type="ECO:0000256" key="1">
    <source>
        <dbReference type="SAM" id="MobiDB-lite"/>
    </source>
</evidence>
<dbReference type="EMBL" id="FR799570">
    <property type="protein sequence ID" value="CBZ25407.1"/>
    <property type="molecule type" value="Genomic_DNA"/>
</dbReference>
<feature type="compositionally biased region" description="Low complexity" evidence="1">
    <location>
        <begin position="374"/>
        <end position="390"/>
    </location>
</feature>
<feature type="compositionally biased region" description="Low complexity" evidence="1">
    <location>
        <begin position="222"/>
        <end position="242"/>
    </location>
</feature>
<feature type="compositionally biased region" description="Basic and acidic residues" evidence="1">
    <location>
        <begin position="1007"/>
        <end position="1032"/>
    </location>
</feature>
<name>E9AR20_LEIMU</name>
<feature type="region of interest" description="Disordered" evidence="1">
    <location>
        <begin position="163"/>
        <end position="187"/>
    </location>
</feature>
<dbReference type="AlphaFoldDB" id="E9AR20"/>
<feature type="region of interest" description="Disordered" evidence="1">
    <location>
        <begin position="654"/>
        <end position="715"/>
    </location>
</feature>
<organism evidence="3 4">
    <name type="scientific">Leishmania mexicana (strain MHOM/GT/2001/U1103)</name>
    <dbReference type="NCBI Taxonomy" id="929439"/>
    <lineage>
        <taxon>Eukaryota</taxon>
        <taxon>Discoba</taxon>
        <taxon>Euglenozoa</taxon>
        <taxon>Kinetoplastea</taxon>
        <taxon>Metakinetoplastina</taxon>
        <taxon>Trypanosomatida</taxon>
        <taxon>Trypanosomatidae</taxon>
        <taxon>Leishmaniinae</taxon>
        <taxon>Leishmania</taxon>
    </lineage>
</organism>
<feature type="compositionally biased region" description="Low complexity" evidence="1">
    <location>
        <begin position="701"/>
        <end position="710"/>
    </location>
</feature>
<dbReference type="InterPro" id="IPR007110">
    <property type="entry name" value="Ig-like_dom"/>
</dbReference>
<dbReference type="GeneID" id="13450485"/>
<feature type="region of interest" description="Disordered" evidence="1">
    <location>
        <begin position="847"/>
        <end position="915"/>
    </location>
</feature>
<dbReference type="PhylomeDB" id="E9AR20"/>
<evidence type="ECO:0000259" key="2">
    <source>
        <dbReference type="PROSITE" id="PS50835"/>
    </source>
</evidence>
<sequence length="1032" mass="108228">MLPLRSGALASPPLHSSLTSTAAAEQLDARMQPGNKPTSQIFVQGDRKGITGAASYGDAGGGVGSDDVLMSASVSSFSSFSCPAEPSVYSGAEVGLHPVMPADRFISLPSTVQLKESLLPDHPPQHRHRRQWTPRRGSLCSSTRTCGAVESAVTTVRDWVRSAGCSPSKEPRSASVSRRDSLASSFASALVPRDGRWELSRQWTTGADEDDGEERERRAELGGRAAKAGSSSSGGSAVNSGRGWDGVDSWSSSEAQLQPPEGLELACAPTSPQRTPSWRQLHSHPATNATINSSNNSVSASRGNGGGIAAPACSSAYTFSAHRRSGHSTGTYSLAGRSSASAATDCGTAATRLSGWGPNRCGGDGDDESYGDQLSLSGVSSPSLVTPLPSRRTSAPIASTLQADAPMLSSSPAFTARELAQLGEWRSVAEAQRSDLASTATPTVLSPWPQRPASERHGDGEPVNWCLESLSCASFNTSLPNGLWSDRDSTAQTPLNWERGGAAVRTGGAYGSSCASPACWSTSELDVSGDGALLDCRSGGRRSPISSPMSVSLADMNGPACVRQGIPFRSPLTSPPTSPSFAHRVHTMDQGCGSGGDDSTMEDIEMRNTKRKCVESPRRSPSATPLSGSFALSLADALAAAPTCIAMSHEAHLWQQQQRRRRTVSPSVARPDEEPLPCDGADTYASTHYRDRSTFSPPSPIRTTTPSMVPVHPPPPLDTPISSSLLATGVRGRPHKTGGGSLHVTSVDAAAGVLEISESFTGVVVEVDAQHAASLSSCGSGGSGEEPEVDTFSLERAQAAMEDADAEAASALRARQHRLYLLSTSQFAQDVERHGGHVDPMQLELEAEAESEEEGEQERREEGRARRSAKSERFPGTSCGISAGPRGDGAAQLQWEKDDGPRSRQNEIAADEEGKVLSAPTAGCIFHLHTPPVPLPSPSTVSCATPSAHLAAPVASGRVSREESFVTPLRRGACVSATAAHVRWSEPEGSEDGHSPGSLATTTGSRSRRDVSPPVRERSMAPAELQKEREGY</sequence>
<feature type="region of interest" description="Disordered" evidence="1">
    <location>
        <begin position="436"/>
        <end position="458"/>
    </location>
</feature>
<feature type="compositionally biased region" description="Acidic residues" evidence="1">
    <location>
        <begin position="847"/>
        <end position="856"/>
    </location>
</feature>
<feature type="domain" description="Ig-like" evidence="2">
    <location>
        <begin position="442"/>
        <end position="552"/>
    </location>
</feature>
<proteinExistence type="predicted"/>
<feature type="compositionally biased region" description="Polar residues" evidence="1">
    <location>
        <begin position="270"/>
        <end position="281"/>
    </location>
</feature>
<evidence type="ECO:0000313" key="3">
    <source>
        <dbReference type="EMBL" id="CBZ25407.1"/>
    </source>
</evidence>
<dbReference type="RefSeq" id="XP_003873913.1">
    <property type="nucleotide sequence ID" value="XM_003873864.1"/>
</dbReference>
<gene>
    <name evidence="3" type="ORF">LMXM_17_0510</name>
</gene>
<dbReference type="OMA" id="KCVESPR"/>
<feature type="compositionally biased region" description="Basic and acidic residues" evidence="1">
    <location>
        <begin position="984"/>
        <end position="994"/>
    </location>
</feature>
<feature type="compositionally biased region" description="Basic and acidic residues" evidence="1">
    <location>
        <begin position="169"/>
        <end position="181"/>
    </location>
</feature>
<feature type="region of interest" description="Disordered" evidence="1">
    <location>
        <begin position="201"/>
        <end position="281"/>
    </location>
</feature>
<dbReference type="PROSITE" id="PS50835">
    <property type="entry name" value="IG_LIKE"/>
    <property type="match status" value="1"/>
</dbReference>
<feature type="region of interest" description="Disordered" evidence="1">
    <location>
        <begin position="118"/>
        <end position="137"/>
    </location>
</feature>
<dbReference type="Proteomes" id="UP000007259">
    <property type="component" value="Chromosome 17"/>
</dbReference>
<dbReference type="KEGG" id="lmi:LMXM_17_0510"/>
<reference evidence="3 4" key="1">
    <citation type="journal article" date="2011" name="Genome Res.">
        <title>Chromosome and gene copy number variation allow major structural change between species and strains of Leishmania.</title>
        <authorList>
            <person name="Rogers M.B."/>
            <person name="Hilley J.D."/>
            <person name="Dickens N.J."/>
            <person name="Wilkes J."/>
            <person name="Bates P.A."/>
            <person name="Depledge D.P."/>
            <person name="Harris D."/>
            <person name="Her Y."/>
            <person name="Herzyk P."/>
            <person name="Imamura H."/>
            <person name="Otto T.D."/>
            <person name="Sanders M."/>
            <person name="Seeger K."/>
            <person name="Dujardin J.C."/>
            <person name="Berriman M."/>
            <person name="Smith D.F."/>
            <person name="Hertz-Fowler C."/>
            <person name="Mottram J.C."/>
        </authorList>
    </citation>
    <scope>NUCLEOTIDE SEQUENCE [LARGE SCALE GENOMIC DNA]</scope>
    <source>
        <strain evidence="3 4">MHOM/GT/2001/U1103</strain>
    </source>
</reference>
<protein>
    <recommendedName>
        <fullName evidence="2">Ig-like domain-containing protein</fullName>
    </recommendedName>
</protein>
<feature type="region of interest" description="Disordered" evidence="1">
    <location>
        <begin position="984"/>
        <end position="1032"/>
    </location>
</feature>
<evidence type="ECO:0000313" key="4">
    <source>
        <dbReference type="Proteomes" id="UP000007259"/>
    </source>
</evidence>
<accession>E9AR20</accession>